<keyword evidence="1" id="KW-1133">Transmembrane helix</keyword>
<sequence length="96" mass="10831">MNVNGFPVLFSLKAVFVLSVAILYKRLEYVCIATCVLHAGNRRYIMIMAFLTAFVKAAKCTFCIDQKDVALRSYSVYPACVYAGIFIASYKWQVDP</sequence>
<protein>
    <submittedName>
        <fullName evidence="2">Uncharacterized protein</fullName>
    </submittedName>
</protein>
<evidence type="ECO:0000256" key="1">
    <source>
        <dbReference type="SAM" id="Phobius"/>
    </source>
</evidence>
<name>A0A3D8YI00_9BACT</name>
<evidence type="ECO:0000313" key="2">
    <source>
        <dbReference type="EMBL" id="REA64463.1"/>
    </source>
</evidence>
<keyword evidence="1" id="KW-0812">Transmembrane</keyword>
<gene>
    <name evidence="2" type="ORF">DSL64_02635</name>
</gene>
<reference evidence="2 3" key="1">
    <citation type="submission" date="2018-07" db="EMBL/GenBank/DDBJ databases">
        <title>Dyadobacter roseus sp. nov., isolated from rose rhizosphere soil.</title>
        <authorList>
            <person name="Chen L."/>
        </authorList>
    </citation>
    <scope>NUCLEOTIDE SEQUENCE [LARGE SCALE GENOMIC DNA]</scope>
    <source>
        <strain evidence="2 3">RS19</strain>
    </source>
</reference>
<evidence type="ECO:0000313" key="3">
    <source>
        <dbReference type="Proteomes" id="UP000256373"/>
    </source>
</evidence>
<dbReference type="AlphaFoldDB" id="A0A3D8YI00"/>
<feature type="transmembrane region" description="Helical" evidence="1">
    <location>
        <begin position="76"/>
        <end position="92"/>
    </location>
</feature>
<dbReference type="RefSeq" id="WP_115829071.1">
    <property type="nucleotide sequence ID" value="NZ_QNUL01000001.1"/>
</dbReference>
<comment type="caution">
    <text evidence="2">The sequence shown here is derived from an EMBL/GenBank/DDBJ whole genome shotgun (WGS) entry which is preliminary data.</text>
</comment>
<keyword evidence="3" id="KW-1185">Reference proteome</keyword>
<keyword evidence="1" id="KW-0472">Membrane</keyword>
<dbReference type="Proteomes" id="UP000256373">
    <property type="component" value="Unassembled WGS sequence"/>
</dbReference>
<organism evidence="2 3">
    <name type="scientific">Dyadobacter luteus</name>
    <dbReference type="NCBI Taxonomy" id="2259619"/>
    <lineage>
        <taxon>Bacteria</taxon>
        <taxon>Pseudomonadati</taxon>
        <taxon>Bacteroidota</taxon>
        <taxon>Cytophagia</taxon>
        <taxon>Cytophagales</taxon>
        <taxon>Spirosomataceae</taxon>
        <taxon>Dyadobacter</taxon>
    </lineage>
</organism>
<dbReference type="EMBL" id="QNUL01000001">
    <property type="protein sequence ID" value="REA64463.1"/>
    <property type="molecule type" value="Genomic_DNA"/>
</dbReference>
<accession>A0A3D8YI00</accession>
<feature type="transmembrane region" description="Helical" evidence="1">
    <location>
        <begin position="6"/>
        <end position="24"/>
    </location>
</feature>
<proteinExistence type="predicted"/>